<comment type="caution">
    <text evidence="4">The sequence shown here is derived from an EMBL/GenBank/DDBJ whole genome shotgun (WGS) entry which is preliminary data.</text>
</comment>
<dbReference type="AlphaFoldDB" id="A0A6I0WDR1"/>
<evidence type="ECO:0000259" key="2">
    <source>
        <dbReference type="Pfam" id="PF00534"/>
    </source>
</evidence>
<dbReference type="Gene3D" id="3.40.50.2000">
    <property type="entry name" value="Glycogen Phosphorylase B"/>
    <property type="match status" value="2"/>
</dbReference>
<organism evidence="4 5">
    <name type="scientific">Bacteroides xylanisolvens</name>
    <dbReference type="NCBI Taxonomy" id="371601"/>
    <lineage>
        <taxon>Bacteria</taxon>
        <taxon>Pseudomonadati</taxon>
        <taxon>Bacteroidota</taxon>
        <taxon>Bacteroidia</taxon>
        <taxon>Bacteroidales</taxon>
        <taxon>Bacteroidaceae</taxon>
        <taxon>Bacteroides</taxon>
    </lineage>
</organism>
<reference evidence="4 5" key="1">
    <citation type="journal article" date="2019" name="Nat. Med.">
        <title>A library of human gut bacterial isolates paired with longitudinal multiomics data enables mechanistic microbiome research.</title>
        <authorList>
            <person name="Poyet M."/>
            <person name="Groussin M."/>
            <person name="Gibbons S.M."/>
            <person name="Avila-Pacheco J."/>
            <person name="Jiang X."/>
            <person name="Kearney S.M."/>
            <person name="Perrotta A.R."/>
            <person name="Berdy B."/>
            <person name="Zhao S."/>
            <person name="Lieberman T.D."/>
            <person name="Swanson P.K."/>
            <person name="Smith M."/>
            <person name="Roesemann S."/>
            <person name="Alexander J.E."/>
            <person name="Rich S.A."/>
            <person name="Livny J."/>
            <person name="Vlamakis H."/>
            <person name="Clish C."/>
            <person name="Bullock K."/>
            <person name="Deik A."/>
            <person name="Scott J."/>
            <person name="Pierce K.A."/>
            <person name="Xavier R.J."/>
            <person name="Alm E.J."/>
        </authorList>
    </citation>
    <scope>NUCLEOTIDE SEQUENCE [LARGE SCALE GENOMIC DNA]</scope>
    <source>
        <strain evidence="4 5">BIOML-A16</strain>
    </source>
</reference>
<dbReference type="SUPFAM" id="SSF53756">
    <property type="entry name" value="UDP-Glycosyltransferase/glycogen phosphorylase"/>
    <property type="match status" value="1"/>
</dbReference>
<dbReference type="InterPro" id="IPR028098">
    <property type="entry name" value="Glyco_trans_4-like_N"/>
</dbReference>
<dbReference type="PANTHER" id="PTHR46401">
    <property type="entry name" value="GLYCOSYLTRANSFERASE WBBK-RELATED"/>
    <property type="match status" value="1"/>
</dbReference>
<evidence type="ECO:0000259" key="3">
    <source>
        <dbReference type="Pfam" id="PF13439"/>
    </source>
</evidence>
<keyword evidence="1 4" id="KW-0808">Transferase</keyword>
<dbReference type="Pfam" id="PF00534">
    <property type="entry name" value="Glycos_transf_1"/>
    <property type="match status" value="1"/>
</dbReference>
<feature type="domain" description="Glycosyltransferase subfamily 4-like N-terminal" evidence="3">
    <location>
        <begin position="90"/>
        <end position="210"/>
    </location>
</feature>
<dbReference type="CDD" id="cd03801">
    <property type="entry name" value="GT4_PimA-like"/>
    <property type="match status" value="1"/>
</dbReference>
<feature type="domain" description="Glycosyl transferase family 1" evidence="2">
    <location>
        <begin position="217"/>
        <end position="370"/>
    </location>
</feature>
<protein>
    <submittedName>
        <fullName evidence="4">Glycosyltransferase family 4 protein</fullName>
    </submittedName>
</protein>
<proteinExistence type="predicted"/>
<evidence type="ECO:0000313" key="4">
    <source>
        <dbReference type="EMBL" id="KAB6339338.1"/>
    </source>
</evidence>
<evidence type="ECO:0000313" key="5">
    <source>
        <dbReference type="Proteomes" id="UP000438288"/>
    </source>
</evidence>
<dbReference type="PANTHER" id="PTHR46401:SF2">
    <property type="entry name" value="GLYCOSYLTRANSFERASE WBBK-RELATED"/>
    <property type="match status" value="1"/>
</dbReference>
<evidence type="ECO:0000256" key="1">
    <source>
        <dbReference type="ARBA" id="ARBA00022679"/>
    </source>
</evidence>
<dbReference type="Pfam" id="PF13439">
    <property type="entry name" value="Glyco_transf_4"/>
    <property type="match status" value="1"/>
</dbReference>
<dbReference type="GO" id="GO:0009103">
    <property type="term" value="P:lipopolysaccharide biosynthetic process"/>
    <property type="evidence" value="ECO:0007669"/>
    <property type="project" value="TreeGrafter"/>
</dbReference>
<dbReference type="GO" id="GO:0016757">
    <property type="term" value="F:glycosyltransferase activity"/>
    <property type="evidence" value="ECO:0007669"/>
    <property type="project" value="InterPro"/>
</dbReference>
<dbReference type="InterPro" id="IPR001296">
    <property type="entry name" value="Glyco_trans_1"/>
</dbReference>
<dbReference type="EMBL" id="WDCP01000021">
    <property type="protein sequence ID" value="KAB6339338.1"/>
    <property type="molecule type" value="Genomic_DNA"/>
</dbReference>
<gene>
    <name evidence="4" type="ORF">GAZ43_11375</name>
</gene>
<accession>A0A6I0WDR1</accession>
<name>A0A6I0WDR1_9BACE</name>
<dbReference type="Proteomes" id="UP000438288">
    <property type="component" value="Unassembled WGS sequence"/>
</dbReference>
<sequence length="404" mass="46527">MKVLFVTSHITHPSSPTFMRNQTGFGYMVFDMAKHISQTNQVDMFVANTFSLSVQLEGVNIIKRTWMSYFCGLTLNSLLNGFKYVKKYKLPLKRSFRELYMYTSLSQLHSNLMEYDVVHIHGCSEITDSMIRMCKIANVPFVVTLHGLNSFEDSIKLPFSLKRYERDFLKEASSNGYPVSFISTGNKKTAESFIGHDVANFYVICNGCDVVEKGSTQNIREKYHIYEDEFLFVFVGNISKNKNQIQAARAWLKMPEEYRNRSKILFVGRYFETDEVAKFIKIHNLQDKLILCGIQPKEDIFNYYETCNATILTSLTEGFGLSIIEGYVYGKPNVTFKDLPAVEDLYVNDAMIAVEERTDEALAKAMVEIMCKIIDCENIKSVSKGFSFQRMTQQYVELYKSVIK</sequence>